<dbReference type="PANTHER" id="PTHR43370">
    <property type="entry name" value="SUGAR ABC TRANSPORTER INTEGRAL MEMBRANE PROTEIN-RELATED"/>
    <property type="match status" value="1"/>
</dbReference>
<evidence type="ECO:0000313" key="7">
    <source>
        <dbReference type="EMBL" id="CAB4560916.1"/>
    </source>
</evidence>
<feature type="transmembrane region" description="Helical" evidence="6">
    <location>
        <begin position="388"/>
        <end position="405"/>
    </location>
</feature>
<feature type="transmembrane region" description="Helical" evidence="6">
    <location>
        <begin position="148"/>
        <end position="169"/>
    </location>
</feature>
<keyword evidence="3 6" id="KW-0812">Transmembrane</keyword>
<gene>
    <name evidence="7" type="ORF">UFOPK1683_00093</name>
</gene>
<evidence type="ECO:0000256" key="2">
    <source>
        <dbReference type="ARBA" id="ARBA00022475"/>
    </source>
</evidence>
<dbReference type="Pfam" id="PF02653">
    <property type="entry name" value="BPD_transp_2"/>
    <property type="match status" value="1"/>
</dbReference>
<proteinExistence type="predicted"/>
<keyword evidence="5 6" id="KW-0472">Membrane</keyword>
<dbReference type="AlphaFoldDB" id="A0A6J6DC65"/>
<organism evidence="7">
    <name type="scientific">freshwater metagenome</name>
    <dbReference type="NCBI Taxonomy" id="449393"/>
    <lineage>
        <taxon>unclassified sequences</taxon>
        <taxon>metagenomes</taxon>
        <taxon>ecological metagenomes</taxon>
    </lineage>
</organism>
<evidence type="ECO:0000256" key="6">
    <source>
        <dbReference type="SAM" id="Phobius"/>
    </source>
</evidence>
<evidence type="ECO:0000256" key="3">
    <source>
        <dbReference type="ARBA" id="ARBA00022692"/>
    </source>
</evidence>
<dbReference type="PANTHER" id="PTHR43370:SF1">
    <property type="entry name" value="GUANOSINE ABC TRANSPORTER PERMEASE PROTEIN NUPQ"/>
    <property type="match status" value="1"/>
</dbReference>
<reference evidence="7" key="1">
    <citation type="submission" date="2020-05" db="EMBL/GenBank/DDBJ databases">
        <authorList>
            <person name="Chiriac C."/>
            <person name="Salcher M."/>
            <person name="Ghai R."/>
            <person name="Kavagutti S V."/>
        </authorList>
    </citation>
    <scope>NUCLEOTIDE SEQUENCE</scope>
</reference>
<sequence length="425" mass="45186">MAAFNLRTMSVPERRKFRGIVTMGVLGIFALFVFALLPNESKPVTYGFVLGGEWVLLKEWIVDSKSGALLFALLSIATTVVALLLFISKRSSRILSFVFGSTFLMSFLCWAAAGKFIPLTGLLQGGLLLSVPLIFGAMAGVLSERSGVINIAIEGQLLAGAFASGVIASLLNNNWWGLLFAPIAGALISLLLAIFAIKYGIDQVVLGFVLNVLVIGLTSFLYKKLLIPYQTEWNSATAFTPIEIPLLSQIPVIGPIFFAQSIIVYLMYVFVIIIHVALFKSRWGLRTRAVGEHPTAAESVGINVNLVRFKNVVLAGAIAGLGGAFFTLGAVGSFSKEMTAGKGFIALAALIFGRWSPLGAVGAALIFGFADNLQGLLTIIGTPIPSEFMLMAPYIATIIAVSGFIGKVRAPAADGIPYKRGGGSR</sequence>
<keyword evidence="2" id="KW-1003">Cell membrane</keyword>
<feature type="transmembrane region" description="Helical" evidence="6">
    <location>
        <begin position="312"/>
        <end position="332"/>
    </location>
</feature>
<protein>
    <submittedName>
        <fullName evidence="7">Unannotated protein</fullName>
    </submittedName>
</protein>
<feature type="transmembrane region" description="Helical" evidence="6">
    <location>
        <begin position="119"/>
        <end position="141"/>
    </location>
</feature>
<comment type="subcellular location">
    <subcellularLocation>
        <location evidence="1">Cell membrane</location>
        <topology evidence="1">Multi-pass membrane protein</topology>
    </subcellularLocation>
</comment>
<feature type="transmembrane region" description="Helical" evidence="6">
    <location>
        <begin position="94"/>
        <end position="113"/>
    </location>
</feature>
<feature type="transmembrane region" description="Helical" evidence="6">
    <location>
        <begin position="67"/>
        <end position="87"/>
    </location>
</feature>
<accession>A0A6J6DC65</accession>
<dbReference type="CDD" id="cd06580">
    <property type="entry name" value="TM_PBP1_transp_TpRbsC_like"/>
    <property type="match status" value="1"/>
</dbReference>
<feature type="transmembrane region" description="Helical" evidence="6">
    <location>
        <begin position="204"/>
        <end position="222"/>
    </location>
</feature>
<evidence type="ECO:0000256" key="1">
    <source>
        <dbReference type="ARBA" id="ARBA00004651"/>
    </source>
</evidence>
<keyword evidence="4 6" id="KW-1133">Transmembrane helix</keyword>
<dbReference type="GO" id="GO:0005886">
    <property type="term" value="C:plasma membrane"/>
    <property type="evidence" value="ECO:0007669"/>
    <property type="project" value="UniProtKB-SubCell"/>
</dbReference>
<evidence type="ECO:0000256" key="5">
    <source>
        <dbReference type="ARBA" id="ARBA00023136"/>
    </source>
</evidence>
<feature type="transmembrane region" description="Helical" evidence="6">
    <location>
        <begin position="175"/>
        <end position="197"/>
    </location>
</feature>
<evidence type="ECO:0000256" key="4">
    <source>
        <dbReference type="ARBA" id="ARBA00022989"/>
    </source>
</evidence>
<feature type="transmembrane region" description="Helical" evidence="6">
    <location>
        <begin position="344"/>
        <end position="367"/>
    </location>
</feature>
<name>A0A6J6DC65_9ZZZZ</name>
<dbReference type="EMBL" id="CAEZTL010000004">
    <property type="protein sequence ID" value="CAB4560916.1"/>
    <property type="molecule type" value="Genomic_DNA"/>
</dbReference>
<dbReference type="GO" id="GO:0022857">
    <property type="term" value="F:transmembrane transporter activity"/>
    <property type="evidence" value="ECO:0007669"/>
    <property type="project" value="InterPro"/>
</dbReference>
<feature type="transmembrane region" description="Helical" evidence="6">
    <location>
        <begin position="20"/>
        <end position="37"/>
    </location>
</feature>
<feature type="transmembrane region" description="Helical" evidence="6">
    <location>
        <begin position="256"/>
        <end position="279"/>
    </location>
</feature>
<dbReference type="InterPro" id="IPR001851">
    <property type="entry name" value="ABC_transp_permease"/>
</dbReference>